<evidence type="ECO:0000256" key="9">
    <source>
        <dbReference type="SAM" id="MobiDB-lite"/>
    </source>
</evidence>
<keyword evidence="5" id="KW-0418">Kinase</keyword>
<evidence type="ECO:0000256" key="1">
    <source>
        <dbReference type="ARBA" id="ARBA00012513"/>
    </source>
</evidence>
<dbReference type="Gene3D" id="1.10.510.10">
    <property type="entry name" value="Transferase(Phosphotransferase) domain 1"/>
    <property type="match status" value="1"/>
</dbReference>
<evidence type="ECO:0000256" key="3">
    <source>
        <dbReference type="ARBA" id="ARBA00022679"/>
    </source>
</evidence>
<evidence type="ECO:0000256" key="7">
    <source>
        <dbReference type="ARBA" id="ARBA00047899"/>
    </source>
</evidence>
<dbReference type="Pfam" id="PF08926">
    <property type="entry name" value="DUF1908"/>
    <property type="match status" value="1"/>
</dbReference>
<feature type="domain" description="Protein kinase" evidence="10">
    <location>
        <begin position="373"/>
        <end position="642"/>
    </location>
</feature>
<feature type="region of interest" description="Disordered" evidence="9">
    <location>
        <begin position="159"/>
        <end position="182"/>
    </location>
</feature>
<keyword evidence="4" id="KW-0547">Nucleotide-binding</keyword>
<reference evidence="11" key="3">
    <citation type="submission" date="2025-08" db="UniProtKB">
        <authorList>
            <consortium name="Ensembl"/>
        </authorList>
    </citation>
    <scope>IDENTIFICATION</scope>
    <source>
        <strain evidence="11">HNI</strain>
    </source>
</reference>
<dbReference type="GO" id="GO:0005524">
    <property type="term" value="F:ATP binding"/>
    <property type="evidence" value="ECO:0007669"/>
    <property type="project" value="UniProtKB-KW"/>
</dbReference>
<keyword evidence="3" id="KW-0808">Transferase</keyword>
<feature type="compositionally biased region" description="Low complexity" evidence="9">
    <location>
        <begin position="123"/>
        <end position="132"/>
    </location>
</feature>
<dbReference type="InterPro" id="IPR015022">
    <property type="entry name" value="MAST_pre-PK_dom"/>
</dbReference>
<evidence type="ECO:0000256" key="4">
    <source>
        <dbReference type="ARBA" id="ARBA00022741"/>
    </source>
</evidence>
<dbReference type="GO" id="GO:0004674">
    <property type="term" value="F:protein serine/threonine kinase activity"/>
    <property type="evidence" value="ECO:0007669"/>
    <property type="project" value="UniProtKB-KW"/>
</dbReference>
<dbReference type="InterPro" id="IPR050236">
    <property type="entry name" value="Ser_Thr_kinase_AGC"/>
</dbReference>
<feature type="region of interest" description="Disordered" evidence="9">
    <location>
        <begin position="57"/>
        <end position="84"/>
    </location>
</feature>
<dbReference type="PANTHER" id="PTHR24356:SF136">
    <property type="entry name" value="MICROTUBULE-ASSOCIATED SERINE_THREONINE-PROTEIN KINASE 2"/>
    <property type="match status" value="1"/>
</dbReference>
<evidence type="ECO:0000259" key="10">
    <source>
        <dbReference type="PROSITE" id="PS50011"/>
    </source>
</evidence>
<dbReference type="Ensembl" id="ENSORLT00020012804.1">
    <property type="protein sequence ID" value="ENSORLP00020001568.1"/>
    <property type="gene ID" value="ENSORLG00020002288.1"/>
</dbReference>
<accession>A0A3P9K0B5</accession>
<reference key="1">
    <citation type="journal article" date="2007" name="Nature">
        <title>The medaka draft genome and insights into vertebrate genome evolution.</title>
        <authorList>
            <person name="Kasahara M."/>
            <person name="Naruse K."/>
            <person name="Sasaki S."/>
            <person name="Nakatani Y."/>
            <person name="Qu W."/>
            <person name="Ahsan B."/>
            <person name="Yamada T."/>
            <person name="Nagayasu Y."/>
            <person name="Doi K."/>
            <person name="Kasai Y."/>
            <person name="Jindo T."/>
            <person name="Kobayashi D."/>
            <person name="Shimada A."/>
            <person name="Toyoda A."/>
            <person name="Kuroki Y."/>
            <person name="Fujiyama A."/>
            <person name="Sasaki T."/>
            <person name="Shimizu A."/>
            <person name="Asakawa S."/>
            <person name="Shimizu N."/>
            <person name="Hashimoto S."/>
            <person name="Yang J."/>
            <person name="Lee Y."/>
            <person name="Matsushima K."/>
            <person name="Sugano S."/>
            <person name="Sakaizumi M."/>
            <person name="Narita T."/>
            <person name="Ohishi K."/>
            <person name="Haga S."/>
            <person name="Ohta F."/>
            <person name="Nomoto H."/>
            <person name="Nogata K."/>
            <person name="Morishita T."/>
            <person name="Endo T."/>
            <person name="Shin-I T."/>
            <person name="Takeda H."/>
            <person name="Morishita S."/>
            <person name="Kohara Y."/>
        </authorList>
    </citation>
    <scope>NUCLEOTIDE SEQUENCE [LARGE SCALE GENOMIC DNA]</scope>
    <source>
        <strain>Hd-rR</strain>
    </source>
</reference>
<evidence type="ECO:0000256" key="2">
    <source>
        <dbReference type="ARBA" id="ARBA00022527"/>
    </source>
</evidence>
<evidence type="ECO:0000256" key="8">
    <source>
        <dbReference type="ARBA" id="ARBA00048679"/>
    </source>
</evidence>
<evidence type="ECO:0000256" key="6">
    <source>
        <dbReference type="ARBA" id="ARBA00022840"/>
    </source>
</evidence>
<reference evidence="11 12" key="2">
    <citation type="submission" date="2017-04" db="EMBL/GenBank/DDBJ databases">
        <title>CpG methylation of centromeres and impact of large insertions on vertebrate speciation.</title>
        <authorList>
            <person name="Ichikawa K."/>
            <person name="Yoshimura J."/>
            <person name="Morishita S."/>
        </authorList>
    </citation>
    <scope>NUCLEOTIDE SEQUENCE</scope>
    <source>
        <strain evidence="11 12">HNI</strain>
    </source>
</reference>
<comment type="catalytic activity">
    <reaction evidence="8">
        <text>L-seryl-[protein] + ATP = O-phospho-L-seryl-[protein] + ADP + H(+)</text>
        <dbReference type="Rhea" id="RHEA:17989"/>
        <dbReference type="Rhea" id="RHEA-COMP:9863"/>
        <dbReference type="Rhea" id="RHEA-COMP:11604"/>
        <dbReference type="ChEBI" id="CHEBI:15378"/>
        <dbReference type="ChEBI" id="CHEBI:29999"/>
        <dbReference type="ChEBI" id="CHEBI:30616"/>
        <dbReference type="ChEBI" id="CHEBI:83421"/>
        <dbReference type="ChEBI" id="CHEBI:456216"/>
        <dbReference type="EC" id="2.7.11.1"/>
    </reaction>
</comment>
<dbReference type="SMART" id="SM00220">
    <property type="entry name" value="S_TKc"/>
    <property type="match status" value="1"/>
</dbReference>
<dbReference type="GO" id="GO:0000287">
    <property type="term" value="F:magnesium ion binding"/>
    <property type="evidence" value="ECO:0007669"/>
    <property type="project" value="InterPro"/>
</dbReference>
<dbReference type="Gene3D" id="1.20.1480.20">
    <property type="entry name" value="MAST3 pre-PK domain-like"/>
    <property type="match status" value="1"/>
</dbReference>
<proteinExistence type="predicted"/>
<dbReference type="AlphaFoldDB" id="A0A3P9K0B5"/>
<dbReference type="InterPro" id="IPR011009">
    <property type="entry name" value="Kinase-like_dom_sf"/>
</dbReference>
<dbReference type="Gene3D" id="3.30.200.20">
    <property type="entry name" value="Phosphorylase Kinase, domain 1"/>
    <property type="match status" value="1"/>
</dbReference>
<evidence type="ECO:0000256" key="5">
    <source>
        <dbReference type="ARBA" id="ARBA00022777"/>
    </source>
</evidence>
<dbReference type="PROSITE" id="PS50011">
    <property type="entry name" value="PROTEIN_KINASE_DOM"/>
    <property type="match status" value="1"/>
</dbReference>
<name>A0A3P9K0B5_ORYLA</name>
<comment type="catalytic activity">
    <reaction evidence="7">
        <text>L-threonyl-[protein] + ATP = O-phospho-L-threonyl-[protein] + ADP + H(+)</text>
        <dbReference type="Rhea" id="RHEA:46608"/>
        <dbReference type="Rhea" id="RHEA-COMP:11060"/>
        <dbReference type="Rhea" id="RHEA-COMP:11605"/>
        <dbReference type="ChEBI" id="CHEBI:15378"/>
        <dbReference type="ChEBI" id="CHEBI:30013"/>
        <dbReference type="ChEBI" id="CHEBI:30616"/>
        <dbReference type="ChEBI" id="CHEBI:61977"/>
        <dbReference type="ChEBI" id="CHEBI:456216"/>
        <dbReference type="EC" id="2.7.11.1"/>
    </reaction>
</comment>
<sequence length="642" mass="72687">MFPKNLLTSSSKTVKQAKSCFYIHDFLNSLRGFFFAYSNFPSSMFCRASNRKSLIVTSSTSPTLPRPHSPLHGHTGTSPLDSPRNFSPNTAAHFSFVPARRTDGRRWSLASLPSSGYGTNTPSSTVSSSCSSQEKLHQLPFQPTPDELHFLTKHFSSESITDEEGHCSPAMRPRSRSLSPGRSPVSFDHEIMMMNHVYKERFPKATAQMEERLAELLASSAPEKVCPLADGVLSFIHHQLIELSRDCLEKSREDLITSRYFYELQENLEKLLQDAHERSESVEVTFVTQLIKKLMIIIARPARLLECLEFDPEEFYHLLEAAEGHAKEGQGIKSDIPRYIISQLGLTRDPLEEMTQLSSYDSGNPETPETDDSTDLGLMGCSALTPLFFFCRAVYLVRHKETRQRFAMKKINKQNLILRNQIQQAFVERDILTFAENPFVVSMFCSFETRRHLCMVMEYVEGKTLSSTISAQILHRNSIFAFFVFSCSLLITSMGHIKLTDFGLSKIGLMSLTTNLYEGHIEKDTREFLDKQVCGTPEYIAPEVILRQGYGKPVDWWAMGVILYEFLVGCAPFFGDTPEELFGQVISDEIVWPEEDEALPHDAQDLISKLLRQNPLERLGTGKKKKVKGVEGTLTVRSQHSI</sequence>
<dbReference type="InterPro" id="IPR023142">
    <property type="entry name" value="MAST_pre-PK_dom_sf"/>
</dbReference>
<feature type="compositionally biased region" description="Polar residues" evidence="9">
    <location>
        <begin position="111"/>
        <end position="122"/>
    </location>
</feature>
<keyword evidence="2" id="KW-0723">Serine/threonine-protein kinase</keyword>
<dbReference type="FunFam" id="1.20.1480.20:FF:000001">
    <property type="entry name" value="microtubule-associated serine/threonine-protein kinase 4 isoform X1"/>
    <property type="match status" value="1"/>
</dbReference>
<organism evidence="11 12">
    <name type="scientific">Oryzias latipes</name>
    <name type="common">Japanese rice fish</name>
    <name type="synonym">Japanese killifish</name>
    <dbReference type="NCBI Taxonomy" id="8090"/>
    <lineage>
        <taxon>Eukaryota</taxon>
        <taxon>Metazoa</taxon>
        <taxon>Chordata</taxon>
        <taxon>Craniata</taxon>
        <taxon>Vertebrata</taxon>
        <taxon>Euteleostomi</taxon>
        <taxon>Actinopterygii</taxon>
        <taxon>Neopterygii</taxon>
        <taxon>Teleostei</taxon>
        <taxon>Neoteleostei</taxon>
        <taxon>Acanthomorphata</taxon>
        <taxon>Ovalentaria</taxon>
        <taxon>Atherinomorphae</taxon>
        <taxon>Beloniformes</taxon>
        <taxon>Adrianichthyidae</taxon>
        <taxon>Oryziinae</taxon>
        <taxon>Oryzias</taxon>
    </lineage>
</organism>
<dbReference type="FunFam" id="3.30.200.20:FF:000012">
    <property type="entry name" value="microtubule-associated serine/threonine-protein kinase 2 isoform X1"/>
    <property type="match status" value="1"/>
</dbReference>
<dbReference type="SUPFAM" id="SSF140482">
    <property type="entry name" value="MAST3 pre-PK domain-like"/>
    <property type="match status" value="1"/>
</dbReference>
<reference evidence="11" key="4">
    <citation type="submission" date="2025-09" db="UniProtKB">
        <authorList>
            <consortium name="Ensembl"/>
        </authorList>
    </citation>
    <scope>IDENTIFICATION</scope>
    <source>
        <strain evidence="11">HNI</strain>
    </source>
</reference>
<keyword evidence="6" id="KW-0067">ATP-binding</keyword>
<protein>
    <recommendedName>
        <fullName evidence="1">non-specific serine/threonine protein kinase</fullName>
        <ecNumber evidence="1">2.7.11.1</ecNumber>
    </recommendedName>
</protein>
<evidence type="ECO:0000313" key="11">
    <source>
        <dbReference type="Ensembl" id="ENSORLP00020001568.1"/>
    </source>
</evidence>
<dbReference type="Proteomes" id="UP000265180">
    <property type="component" value="Chromosome 4"/>
</dbReference>
<feature type="region of interest" description="Disordered" evidence="9">
    <location>
        <begin position="110"/>
        <end position="136"/>
    </location>
</feature>
<dbReference type="PANTHER" id="PTHR24356">
    <property type="entry name" value="SERINE/THREONINE-PROTEIN KINASE"/>
    <property type="match status" value="1"/>
</dbReference>
<dbReference type="EC" id="2.7.11.1" evidence="1"/>
<dbReference type="InterPro" id="IPR000719">
    <property type="entry name" value="Prot_kinase_dom"/>
</dbReference>
<feature type="compositionally biased region" description="Polar residues" evidence="9">
    <location>
        <begin position="75"/>
        <end position="84"/>
    </location>
</feature>
<dbReference type="Pfam" id="PF00069">
    <property type="entry name" value="Pkinase"/>
    <property type="match status" value="2"/>
</dbReference>
<evidence type="ECO:0000313" key="12">
    <source>
        <dbReference type="Proteomes" id="UP000265180"/>
    </source>
</evidence>
<dbReference type="SUPFAM" id="SSF56112">
    <property type="entry name" value="Protein kinase-like (PK-like)"/>
    <property type="match status" value="1"/>
</dbReference>